<dbReference type="SMART" id="SM00382">
    <property type="entry name" value="AAA"/>
    <property type="match status" value="2"/>
</dbReference>
<dbReference type="RefSeq" id="WP_207293306.1">
    <property type="nucleotide sequence ID" value="NZ_CP071383.1"/>
</dbReference>
<dbReference type="EC" id="7.4.2.10" evidence="14"/>
<evidence type="ECO:0000256" key="6">
    <source>
        <dbReference type="ARBA" id="ARBA00022737"/>
    </source>
</evidence>
<dbReference type="Pfam" id="PF08352">
    <property type="entry name" value="oligo_HPY"/>
    <property type="match status" value="2"/>
</dbReference>
<evidence type="ECO:0000256" key="9">
    <source>
        <dbReference type="ARBA" id="ARBA00022840"/>
    </source>
</evidence>
<comment type="function">
    <text evidence="12">Part of the ABC transporter complex GsiABCD involved in glutathione import. Responsible for energy coupling to the transport system.</text>
</comment>
<keyword evidence="9 18" id="KW-0067">ATP-binding</keyword>
<evidence type="ECO:0000259" key="17">
    <source>
        <dbReference type="PROSITE" id="PS50893"/>
    </source>
</evidence>
<evidence type="ECO:0000313" key="19">
    <source>
        <dbReference type="Proteomes" id="UP000683497"/>
    </source>
</evidence>
<dbReference type="Proteomes" id="UP000683497">
    <property type="component" value="Chromosome"/>
</dbReference>
<name>A0ABX8JRS5_9ENTR</name>
<protein>
    <recommendedName>
        <fullName evidence="15">Glutathione import ATP-binding protein GsiA</fullName>
        <ecNumber evidence="14">7.4.2.10</ecNumber>
    </recommendedName>
</protein>
<dbReference type="InterPro" id="IPR003439">
    <property type="entry name" value="ABC_transporter-like_ATP-bd"/>
</dbReference>
<comment type="catalytic activity">
    <reaction evidence="16">
        <text>glutathione(out) + ATP + H2O = glutathione(in) + ADP + phosphate + H(+)</text>
        <dbReference type="Rhea" id="RHEA:29791"/>
        <dbReference type="ChEBI" id="CHEBI:15377"/>
        <dbReference type="ChEBI" id="CHEBI:15378"/>
        <dbReference type="ChEBI" id="CHEBI:30616"/>
        <dbReference type="ChEBI" id="CHEBI:43474"/>
        <dbReference type="ChEBI" id="CHEBI:57925"/>
        <dbReference type="ChEBI" id="CHEBI:456216"/>
        <dbReference type="EC" id="7.4.2.10"/>
    </reaction>
</comment>
<sequence length="623" mass="69384">MPHSDELDQQQVLSVRNLNVAFPEERQLIPAVKNLSLTLKRGETLAIVGESGSGKSVSALSLMRLIEQAGGVLTCDQLLLRRRNGLVSDLAGLSQSQMRDVRGADMAMIFQEPMTSLNPVFPVGEQIAESIRLHQGLNGEQALEEARRMLEQVRIPQAQTILSRYPHQLSGGMRQRVMIAMALSCRPAVLIADEPTTALDVTIQAQILQLIKVLQQEMAMGVIFITHDMGVVADIADRVLVMYQGEAVETGSVEQIFHDPQHPYTRALLTAVPRLGAMNGSNLPRRFPLISLKNGGQQEAETEQDTVMPGDPILQVRDLITRFPLRGGLFNRVKREVHAVENVSFDLWPGETLSLVGESGSGKSTTGRALLRLVEAQEGTITFNGERIDTLEASRLQPLRRDIQYIFQDPYASLDPRQTVGYSIMEPLRVHKMLEGEAAQRRVAWLLERVGLKPEHAWRYPHEFSGGQRQRICIARALALNPKVVIADEAVSALDVSIRAQIINLLLDLQREMGIAFLFISHDMAVVERISHRVAVMYLGQIVEIGPRRAVFENPQHPYTRKLMAAVPVADPAHRRPQRVLLQDELPGNIRKRGEFTERVTLREVSPGHFVALPPQGNAVSRL</sequence>
<keyword evidence="4" id="KW-1003">Cell membrane</keyword>
<evidence type="ECO:0000313" key="18">
    <source>
        <dbReference type="EMBL" id="QWW78380.1"/>
    </source>
</evidence>
<dbReference type="GO" id="GO:0005524">
    <property type="term" value="F:ATP binding"/>
    <property type="evidence" value="ECO:0007669"/>
    <property type="project" value="UniProtKB-KW"/>
</dbReference>
<proteinExistence type="inferred from homology"/>
<evidence type="ECO:0000256" key="7">
    <source>
        <dbReference type="ARBA" id="ARBA00022741"/>
    </source>
</evidence>
<dbReference type="PROSITE" id="PS50893">
    <property type="entry name" value="ABC_TRANSPORTER_2"/>
    <property type="match status" value="2"/>
</dbReference>
<evidence type="ECO:0000256" key="1">
    <source>
        <dbReference type="ARBA" id="ARBA00004417"/>
    </source>
</evidence>
<keyword evidence="11" id="KW-0472">Membrane</keyword>
<evidence type="ECO:0000256" key="4">
    <source>
        <dbReference type="ARBA" id="ARBA00022475"/>
    </source>
</evidence>
<evidence type="ECO:0000256" key="5">
    <source>
        <dbReference type="ARBA" id="ARBA00022519"/>
    </source>
</evidence>
<feature type="domain" description="ABC transporter" evidence="17">
    <location>
        <begin position="314"/>
        <end position="564"/>
    </location>
</feature>
<dbReference type="NCBIfam" id="NF007613">
    <property type="entry name" value="PRK10261.1"/>
    <property type="match status" value="1"/>
</dbReference>
<reference evidence="18 19" key="1">
    <citation type="submission" date="2021-06" db="EMBL/GenBank/DDBJ databases">
        <title>Leclercia pneumoniae sp. nov.</title>
        <authorList>
            <person name="Hoenemann M."/>
            <person name="Viehweger A."/>
            <person name="Dietze N."/>
        </authorList>
    </citation>
    <scope>NUCLEOTIDE SEQUENCE [LARGE SCALE GENOMIC DNA]</scope>
    <source>
        <strain evidence="19">49125</strain>
    </source>
</reference>
<evidence type="ECO:0000256" key="8">
    <source>
        <dbReference type="ARBA" id="ARBA00022801"/>
    </source>
</evidence>
<dbReference type="PROSITE" id="PS00211">
    <property type="entry name" value="ABC_TRANSPORTER_1"/>
    <property type="match status" value="2"/>
</dbReference>
<dbReference type="EMBL" id="CP076838">
    <property type="protein sequence ID" value="QWW78380.1"/>
    <property type="molecule type" value="Genomic_DNA"/>
</dbReference>
<evidence type="ECO:0000256" key="10">
    <source>
        <dbReference type="ARBA" id="ARBA00022967"/>
    </source>
</evidence>
<evidence type="ECO:0000256" key="16">
    <source>
        <dbReference type="ARBA" id="ARBA00047640"/>
    </source>
</evidence>
<keyword evidence="10" id="KW-1278">Translocase</keyword>
<evidence type="ECO:0000256" key="3">
    <source>
        <dbReference type="ARBA" id="ARBA00022448"/>
    </source>
</evidence>
<evidence type="ECO:0000256" key="13">
    <source>
        <dbReference type="ARBA" id="ARBA00038416"/>
    </source>
</evidence>
<keyword evidence="19" id="KW-1185">Reference proteome</keyword>
<accession>A0ABX8JRS5</accession>
<evidence type="ECO:0000256" key="14">
    <source>
        <dbReference type="ARBA" id="ARBA00039050"/>
    </source>
</evidence>
<dbReference type="PANTHER" id="PTHR43776">
    <property type="entry name" value="TRANSPORT ATP-BINDING PROTEIN"/>
    <property type="match status" value="1"/>
</dbReference>
<dbReference type="InterPro" id="IPR013563">
    <property type="entry name" value="Oligopep_ABC_C"/>
</dbReference>
<dbReference type="InterPro" id="IPR027417">
    <property type="entry name" value="P-loop_NTPase"/>
</dbReference>
<keyword evidence="7" id="KW-0547">Nucleotide-binding</keyword>
<keyword evidence="8" id="KW-0378">Hydrolase</keyword>
<evidence type="ECO:0000256" key="2">
    <source>
        <dbReference type="ARBA" id="ARBA00011469"/>
    </source>
</evidence>
<keyword evidence="5" id="KW-0997">Cell inner membrane</keyword>
<feature type="domain" description="ABC transporter" evidence="17">
    <location>
        <begin position="15"/>
        <end position="269"/>
    </location>
</feature>
<comment type="similarity">
    <text evidence="13">Belongs to the ABC transporter superfamily. Glutathione importer (TC 3.A.1.5.11) family.</text>
</comment>
<gene>
    <name evidence="18" type="primary">gsiA</name>
    <name evidence="18" type="ORF">KQ929_14040</name>
</gene>
<evidence type="ECO:0000256" key="12">
    <source>
        <dbReference type="ARBA" id="ARBA00037530"/>
    </source>
</evidence>
<dbReference type="InterPro" id="IPR050319">
    <property type="entry name" value="ABC_transp_ATP-bind"/>
</dbReference>
<evidence type="ECO:0000256" key="11">
    <source>
        <dbReference type="ARBA" id="ARBA00023136"/>
    </source>
</evidence>
<keyword evidence="6" id="KW-0677">Repeat</keyword>
<dbReference type="NCBIfam" id="NF008453">
    <property type="entry name" value="PRK11308.1"/>
    <property type="match status" value="2"/>
</dbReference>
<dbReference type="SUPFAM" id="SSF52540">
    <property type="entry name" value="P-loop containing nucleoside triphosphate hydrolases"/>
    <property type="match status" value="2"/>
</dbReference>
<dbReference type="InterPro" id="IPR017871">
    <property type="entry name" value="ABC_transporter-like_CS"/>
</dbReference>
<dbReference type="PANTHER" id="PTHR43776:SF15">
    <property type="entry name" value="GLUTATHIONE IMPORT ATP-BINDING PROTEIN GSIA"/>
    <property type="match status" value="1"/>
</dbReference>
<dbReference type="NCBIfam" id="NF007739">
    <property type="entry name" value="PRK10419.1"/>
    <property type="match status" value="2"/>
</dbReference>
<evidence type="ECO:0000256" key="15">
    <source>
        <dbReference type="ARBA" id="ARBA00041187"/>
    </source>
</evidence>
<dbReference type="Gene3D" id="3.40.50.300">
    <property type="entry name" value="P-loop containing nucleotide triphosphate hydrolases"/>
    <property type="match status" value="2"/>
</dbReference>
<organism evidence="18 19">
    <name type="scientific">Leclercia pneumoniae</name>
    <dbReference type="NCBI Taxonomy" id="2815358"/>
    <lineage>
        <taxon>Bacteria</taxon>
        <taxon>Pseudomonadati</taxon>
        <taxon>Pseudomonadota</taxon>
        <taxon>Gammaproteobacteria</taxon>
        <taxon>Enterobacterales</taxon>
        <taxon>Enterobacteriaceae</taxon>
        <taxon>Leclercia</taxon>
    </lineage>
</organism>
<comment type="subcellular location">
    <subcellularLocation>
        <location evidence="1">Cell inner membrane</location>
        <topology evidence="1">Peripheral membrane protein</topology>
    </subcellularLocation>
</comment>
<comment type="subunit">
    <text evidence="2">The complex is composed of two ATP-binding proteins (GsiA), two transmembrane proteins (GsiC and GsiD) and a solute-binding protein (GsiB).</text>
</comment>
<dbReference type="CDD" id="cd03257">
    <property type="entry name" value="ABC_NikE_OppD_transporters"/>
    <property type="match status" value="2"/>
</dbReference>
<dbReference type="InterPro" id="IPR003593">
    <property type="entry name" value="AAA+_ATPase"/>
</dbReference>
<dbReference type="Pfam" id="PF00005">
    <property type="entry name" value="ABC_tran"/>
    <property type="match status" value="2"/>
</dbReference>
<keyword evidence="3" id="KW-0813">Transport</keyword>